<evidence type="ECO:0000256" key="4">
    <source>
        <dbReference type="ARBA" id="ARBA00022475"/>
    </source>
</evidence>
<dbReference type="GO" id="GO:0015035">
    <property type="term" value="F:protein-disulfide reductase activity"/>
    <property type="evidence" value="ECO:0007669"/>
    <property type="project" value="UniProtKB-UniRule"/>
</dbReference>
<feature type="transmembrane region" description="Helical" evidence="15">
    <location>
        <begin position="45"/>
        <end position="63"/>
    </location>
</feature>
<comment type="caution">
    <text evidence="14">Lacks conserved residue(s) required for the propagation of feature annotation.</text>
</comment>
<evidence type="ECO:0000313" key="16">
    <source>
        <dbReference type="EMBL" id="AXI04193.1"/>
    </source>
</evidence>
<dbReference type="InterPro" id="IPR003752">
    <property type="entry name" value="DiS_bond_form_DsbB/BdbC"/>
</dbReference>
<keyword evidence="11 14" id="KW-1015">Disulfide bond</keyword>
<feature type="topological domain" description="Periplasmic" evidence="14">
    <location>
        <begin position="32"/>
        <end position="49"/>
    </location>
</feature>
<keyword evidence="6 14" id="KW-0812">Transmembrane</keyword>
<dbReference type="GO" id="GO:0009055">
    <property type="term" value="F:electron transfer activity"/>
    <property type="evidence" value="ECO:0007669"/>
    <property type="project" value="UniProtKB-UniRule"/>
</dbReference>
<dbReference type="PANTHER" id="PTHR36570:SF3">
    <property type="entry name" value="DISULFIDE BOND FORMATION PROTEIN B"/>
    <property type="match status" value="1"/>
</dbReference>
<dbReference type="PANTHER" id="PTHR36570">
    <property type="entry name" value="DISULFIDE BOND FORMATION PROTEIN B"/>
    <property type="match status" value="1"/>
</dbReference>
<evidence type="ECO:0000256" key="6">
    <source>
        <dbReference type="ARBA" id="ARBA00022692"/>
    </source>
</evidence>
<organism evidence="16 17">
    <name type="scientific">Aquirhabdus parva</name>
    <dbReference type="NCBI Taxonomy" id="2283318"/>
    <lineage>
        <taxon>Bacteria</taxon>
        <taxon>Pseudomonadati</taxon>
        <taxon>Pseudomonadota</taxon>
        <taxon>Gammaproteobacteria</taxon>
        <taxon>Moraxellales</taxon>
        <taxon>Moraxellaceae</taxon>
        <taxon>Aquirhabdus</taxon>
    </lineage>
</organism>
<evidence type="ECO:0000256" key="14">
    <source>
        <dbReference type="HAMAP-Rule" id="MF_00286"/>
    </source>
</evidence>
<evidence type="ECO:0000256" key="7">
    <source>
        <dbReference type="ARBA" id="ARBA00022982"/>
    </source>
</evidence>
<keyword evidence="9 14" id="KW-0560">Oxidoreductase</keyword>
<comment type="similarity">
    <text evidence="2 14">Belongs to the DsbB family.</text>
</comment>
<evidence type="ECO:0000256" key="8">
    <source>
        <dbReference type="ARBA" id="ARBA00022989"/>
    </source>
</evidence>
<comment type="subcellular location">
    <subcellularLocation>
        <location evidence="1">Cell inner membrane</location>
        <topology evidence="1">Multi-pass membrane protein</topology>
    </subcellularLocation>
    <subcellularLocation>
        <location evidence="14">Cell membrane</location>
        <topology evidence="14">Multi-pass membrane protein</topology>
    </subcellularLocation>
</comment>
<dbReference type="KEGG" id="mbah:HYN46_15900"/>
<keyword evidence="12 14" id="KW-0143">Chaperone</keyword>
<dbReference type="SUPFAM" id="SSF158442">
    <property type="entry name" value="DsbB-like"/>
    <property type="match status" value="1"/>
</dbReference>
<evidence type="ECO:0000256" key="11">
    <source>
        <dbReference type="ARBA" id="ARBA00023157"/>
    </source>
</evidence>
<feature type="disulfide bond" description="Redox-active" evidence="14">
    <location>
        <begin position="41"/>
        <end position="44"/>
    </location>
</feature>
<keyword evidence="3 14" id="KW-0813">Transport</keyword>
<feature type="topological domain" description="Cytoplasmic" evidence="14">
    <location>
        <begin position="1"/>
        <end position="14"/>
    </location>
</feature>
<evidence type="ECO:0000256" key="1">
    <source>
        <dbReference type="ARBA" id="ARBA00004429"/>
    </source>
</evidence>
<dbReference type="InterPro" id="IPR050183">
    <property type="entry name" value="DsbB"/>
</dbReference>
<accession>A0A345PA84</accession>
<gene>
    <name evidence="14" type="primary">dsbB</name>
    <name evidence="16" type="ORF">HYN46_15900</name>
</gene>
<proteinExistence type="inferred from homology"/>
<evidence type="ECO:0000256" key="12">
    <source>
        <dbReference type="ARBA" id="ARBA00023186"/>
    </source>
</evidence>
<evidence type="ECO:0000256" key="5">
    <source>
        <dbReference type="ARBA" id="ARBA00022519"/>
    </source>
</evidence>
<dbReference type="EMBL" id="CP031222">
    <property type="protein sequence ID" value="AXI04193.1"/>
    <property type="molecule type" value="Genomic_DNA"/>
</dbReference>
<sequence length="170" mass="19159">MARRSTQGLSYRRVSFGLFLASVAGMGFALYLQHFQHLDPCPLCIFQRIGLMIMGFVALIAALHNPKSLFGRRFYSLLATLGILWSVGVAGRHVWLQHLPPEDVPACGPGLDYWLQVFPLQSVVQKVLHGSGECAKVDWTLLGWSLPHWGLLFFTGLLLINLWQLTRRSR</sequence>
<protein>
    <recommendedName>
        <fullName evidence="14">Disulfide bond formation protein B</fullName>
    </recommendedName>
    <alternativeName>
        <fullName evidence="14">Disulfide oxidoreductase</fullName>
    </alternativeName>
</protein>
<feature type="transmembrane region" description="Helical" evidence="15">
    <location>
        <begin position="75"/>
        <end position="95"/>
    </location>
</feature>
<evidence type="ECO:0000256" key="9">
    <source>
        <dbReference type="ARBA" id="ARBA00023002"/>
    </source>
</evidence>
<dbReference type="Proteomes" id="UP000253940">
    <property type="component" value="Chromosome"/>
</dbReference>
<dbReference type="InterPro" id="IPR023380">
    <property type="entry name" value="DsbB-like_sf"/>
</dbReference>
<keyword evidence="5" id="KW-0997">Cell inner membrane</keyword>
<keyword evidence="13 14" id="KW-0676">Redox-active center</keyword>
<evidence type="ECO:0000256" key="2">
    <source>
        <dbReference type="ARBA" id="ARBA00008823"/>
    </source>
</evidence>
<comment type="function">
    <text evidence="14">Required for disulfide bond formation in some periplasmic proteins. Acts by oxidizing the DsbA protein.</text>
</comment>
<dbReference type="HAMAP" id="MF_00286">
    <property type="entry name" value="DsbB"/>
    <property type="match status" value="1"/>
</dbReference>
<dbReference type="Pfam" id="PF02600">
    <property type="entry name" value="DsbB"/>
    <property type="match status" value="1"/>
</dbReference>
<keyword evidence="8 14" id="KW-1133">Transmembrane helix</keyword>
<dbReference type="OrthoDB" id="3711263at2"/>
<dbReference type="GO" id="GO:0006457">
    <property type="term" value="P:protein folding"/>
    <property type="evidence" value="ECO:0007669"/>
    <property type="project" value="InterPro"/>
</dbReference>
<feature type="transmembrane region" description="Helical" evidence="15">
    <location>
        <begin position="12"/>
        <end position="33"/>
    </location>
</feature>
<evidence type="ECO:0000256" key="13">
    <source>
        <dbReference type="ARBA" id="ARBA00023284"/>
    </source>
</evidence>
<keyword evidence="17" id="KW-1185">Reference proteome</keyword>
<evidence type="ECO:0000256" key="3">
    <source>
        <dbReference type="ARBA" id="ARBA00022448"/>
    </source>
</evidence>
<feature type="transmembrane region" description="Helical" evidence="15">
    <location>
        <begin position="146"/>
        <end position="165"/>
    </location>
</feature>
<dbReference type="InterPro" id="IPR022920">
    <property type="entry name" value="Disulphide_bond_form_DsbB"/>
</dbReference>
<keyword evidence="7 14" id="KW-0249">Electron transport</keyword>
<dbReference type="Gene3D" id="1.20.1550.10">
    <property type="entry name" value="DsbB-like"/>
    <property type="match status" value="1"/>
</dbReference>
<name>A0A345PA84_9GAMM</name>
<keyword evidence="10 14" id="KW-0472">Membrane</keyword>
<evidence type="ECO:0000313" key="17">
    <source>
        <dbReference type="Proteomes" id="UP000253940"/>
    </source>
</evidence>
<evidence type="ECO:0000256" key="15">
    <source>
        <dbReference type="SAM" id="Phobius"/>
    </source>
</evidence>
<reference evidence="16 17" key="1">
    <citation type="submission" date="2018-07" db="EMBL/GenBank/DDBJ databases">
        <title>Genome sequencing of Moraxellaceae gen. HYN0046.</title>
        <authorList>
            <person name="Kim M."/>
            <person name="Yi H."/>
        </authorList>
    </citation>
    <scope>NUCLEOTIDE SEQUENCE [LARGE SCALE GENOMIC DNA]</scope>
    <source>
        <strain evidence="16 17">HYN0046</strain>
    </source>
</reference>
<keyword evidence="4 14" id="KW-1003">Cell membrane</keyword>
<dbReference type="GO" id="GO:0005886">
    <property type="term" value="C:plasma membrane"/>
    <property type="evidence" value="ECO:0007669"/>
    <property type="project" value="UniProtKB-SubCell"/>
</dbReference>
<evidence type="ECO:0000256" key="10">
    <source>
        <dbReference type="ARBA" id="ARBA00023136"/>
    </source>
</evidence>
<dbReference type="AlphaFoldDB" id="A0A345PA84"/>
<dbReference type="RefSeq" id="WP_114900301.1">
    <property type="nucleotide sequence ID" value="NZ_CP031222.1"/>
</dbReference>
<feature type="topological domain" description="Cytoplasmic" evidence="14">
    <location>
        <begin position="168"/>
        <end position="170"/>
    </location>
</feature>